<dbReference type="NCBIfam" id="TIGR02494">
    <property type="entry name" value="PFLE_PFLC"/>
    <property type="match status" value="1"/>
</dbReference>
<dbReference type="InterPro" id="IPR001989">
    <property type="entry name" value="Radical_activat_CS"/>
</dbReference>
<dbReference type="SFLD" id="SFLDG01066">
    <property type="entry name" value="organic_radical-activating_enz"/>
    <property type="match status" value="1"/>
</dbReference>
<dbReference type="EC" id="1.97.1.4" evidence="12"/>
<dbReference type="GO" id="GO:0016829">
    <property type="term" value="F:lyase activity"/>
    <property type="evidence" value="ECO:0007669"/>
    <property type="project" value="UniProtKB-KW"/>
</dbReference>
<evidence type="ECO:0000256" key="1">
    <source>
        <dbReference type="ARBA" id="ARBA00001966"/>
    </source>
</evidence>
<evidence type="ECO:0000313" key="13">
    <source>
        <dbReference type="Proteomes" id="UP000539953"/>
    </source>
</evidence>
<keyword evidence="12" id="KW-0670">Pyruvate</keyword>
<evidence type="ECO:0000259" key="10">
    <source>
        <dbReference type="PROSITE" id="PS51379"/>
    </source>
</evidence>
<name>A0A7W8CXM0_9FIRM</name>
<dbReference type="SUPFAM" id="SSF102114">
    <property type="entry name" value="Radical SAM enzymes"/>
    <property type="match status" value="1"/>
</dbReference>
<dbReference type="GO" id="GO:0051539">
    <property type="term" value="F:4 iron, 4 sulfur cluster binding"/>
    <property type="evidence" value="ECO:0007669"/>
    <property type="project" value="UniProtKB-KW"/>
</dbReference>
<gene>
    <name evidence="12" type="ORF">HNQ47_000824</name>
</gene>
<dbReference type="PROSITE" id="PS01087">
    <property type="entry name" value="RADICAL_ACTIVATING"/>
    <property type="match status" value="1"/>
</dbReference>
<evidence type="ECO:0000313" key="12">
    <source>
        <dbReference type="EMBL" id="MBB5182804.1"/>
    </source>
</evidence>
<dbReference type="GO" id="GO:0043365">
    <property type="term" value="F:[formate-C-acetyltransferase]-activating enzyme activity"/>
    <property type="evidence" value="ECO:0007669"/>
    <property type="project" value="UniProtKB-EC"/>
</dbReference>
<keyword evidence="8" id="KW-0411">Iron-sulfur</keyword>
<dbReference type="SFLD" id="SFLDG01118">
    <property type="entry name" value="activating_enzymes__group_2"/>
    <property type="match status" value="1"/>
</dbReference>
<keyword evidence="13" id="KW-1185">Reference proteome</keyword>
<dbReference type="PIRSF" id="PIRSF000371">
    <property type="entry name" value="PFL_act_enz"/>
    <property type="match status" value="1"/>
</dbReference>
<dbReference type="Proteomes" id="UP000539953">
    <property type="component" value="Unassembled WGS sequence"/>
</dbReference>
<dbReference type="RefSeq" id="WP_246346054.1">
    <property type="nucleotide sequence ID" value="NZ_JACHHK010000003.1"/>
</dbReference>
<dbReference type="InterPro" id="IPR017896">
    <property type="entry name" value="4Fe4S_Fe-S-bd"/>
</dbReference>
<dbReference type="InterPro" id="IPR013785">
    <property type="entry name" value="Aldolase_TIM"/>
</dbReference>
<dbReference type="GO" id="GO:0046872">
    <property type="term" value="F:metal ion binding"/>
    <property type="evidence" value="ECO:0007669"/>
    <property type="project" value="UniProtKB-KW"/>
</dbReference>
<protein>
    <submittedName>
        <fullName evidence="12">Pyruvate formate lyase activating enzyme</fullName>
        <ecNumber evidence="12">1.97.1.4</ecNumber>
    </submittedName>
</protein>
<reference evidence="12 13" key="1">
    <citation type="submission" date="2020-08" db="EMBL/GenBank/DDBJ databases">
        <title>Genomic Encyclopedia of Type Strains, Phase IV (KMG-IV): sequencing the most valuable type-strain genomes for metagenomic binning, comparative biology and taxonomic classification.</title>
        <authorList>
            <person name="Goeker M."/>
        </authorList>
    </citation>
    <scope>NUCLEOTIDE SEQUENCE [LARGE SCALE GENOMIC DNA]</scope>
    <source>
        <strain evidence="12 13">DSM 25799</strain>
    </source>
</reference>
<comment type="similarity">
    <text evidence="2">Belongs to the organic radical-activating enzymes family.</text>
</comment>
<comment type="catalytic activity">
    <reaction evidence="9">
        <text>glycyl-[protein] + reduced [flavodoxin] + S-adenosyl-L-methionine = glycin-2-yl radical-[protein] + semiquinone [flavodoxin] + 5'-deoxyadenosine + L-methionine + H(+)</text>
        <dbReference type="Rhea" id="RHEA:61976"/>
        <dbReference type="Rhea" id="RHEA-COMP:10622"/>
        <dbReference type="Rhea" id="RHEA-COMP:14480"/>
        <dbReference type="Rhea" id="RHEA-COMP:15993"/>
        <dbReference type="Rhea" id="RHEA-COMP:15994"/>
        <dbReference type="ChEBI" id="CHEBI:15378"/>
        <dbReference type="ChEBI" id="CHEBI:17319"/>
        <dbReference type="ChEBI" id="CHEBI:29947"/>
        <dbReference type="ChEBI" id="CHEBI:32722"/>
        <dbReference type="ChEBI" id="CHEBI:57618"/>
        <dbReference type="ChEBI" id="CHEBI:57844"/>
        <dbReference type="ChEBI" id="CHEBI:59789"/>
        <dbReference type="ChEBI" id="CHEBI:140311"/>
    </reaction>
</comment>
<dbReference type="InterPro" id="IPR040074">
    <property type="entry name" value="BssD/PflA/YjjW"/>
</dbReference>
<keyword evidence="5" id="KW-0479">Metal-binding</keyword>
<evidence type="ECO:0000256" key="4">
    <source>
        <dbReference type="ARBA" id="ARBA00022691"/>
    </source>
</evidence>
<sequence>MMPSRGLVFDCKRFATHDGSGIRTTVFMKGCPLRCAWCQNPEGLNAVPQVLYMEKNCIHCGSCMQACRNNGITMTAGQIQVHRSQPENWKQVTDACPSRALRMDSTYYTVDELMAEIRKDQPFFAYGGGVTFSGGEPLLQAPFVAEVLKQCQKEGIHTCIETSLYADRQTLDLVLPYLDEVYCDCKVYEDNEHFAYTHVHNDQILANLRYLLNSEKREHVVVRTPLIPEMTATDENIRGIASFLAAIDPEVHYELLNYNPLAASKYSYLDMEYCFDDNPKMYSAEKMEHFRQIAVNAGIKNIVIS</sequence>
<dbReference type="AlphaFoldDB" id="A0A7W8CXM0"/>
<evidence type="ECO:0000256" key="5">
    <source>
        <dbReference type="ARBA" id="ARBA00022723"/>
    </source>
</evidence>
<accession>A0A7W8CXM0</accession>
<dbReference type="InterPro" id="IPR034457">
    <property type="entry name" value="Organic_radical-activating"/>
</dbReference>
<dbReference type="PANTHER" id="PTHR30352:SF4">
    <property type="entry name" value="PYRUVATE FORMATE-LYASE 2-ACTIVATING ENZYME"/>
    <property type="match status" value="1"/>
</dbReference>
<dbReference type="PROSITE" id="PS51379">
    <property type="entry name" value="4FE4S_FER_2"/>
    <property type="match status" value="1"/>
</dbReference>
<dbReference type="InterPro" id="IPR012839">
    <property type="entry name" value="Organic_radical_activase"/>
</dbReference>
<keyword evidence="7" id="KW-0408">Iron</keyword>
<keyword evidence="12" id="KW-0456">Lyase</keyword>
<dbReference type="Pfam" id="PF04055">
    <property type="entry name" value="Radical_SAM"/>
    <property type="match status" value="1"/>
</dbReference>
<dbReference type="SUPFAM" id="SSF54862">
    <property type="entry name" value="4Fe-4S ferredoxins"/>
    <property type="match status" value="1"/>
</dbReference>
<dbReference type="InterPro" id="IPR058240">
    <property type="entry name" value="rSAM_sf"/>
</dbReference>
<dbReference type="PANTHER" id="PTHR30352">
    <property type="entry name" value="PYRUVATE FORMATE-LYASE-ACTIVATING ENZYME"/>
    <property type="match status" value="1"/>
</dbReference>
<evidence type="ECO:0000256" key="7">
    <source>
        <dbReference type="ARBA" id="ARBA00023004"/>
    </source>
</evidence>
<dbReference type="SFLD" id="SFLDS00029">
    <property type="entry name" value="Radical_SAM"/>
    <property type="match status" value="1"/>
</dbReference>
<feature type="domain" description="Radical SAM core" evidence="11">
    <location>
        <begin position="17"/>
        <end position="300"/>
    </location>
</feature>
<comment type="caution">
    <text evidence="12">The sequence shown here is derived from an EMBL/GenBank/DDBJ whole genome shotgun (WGS) entry which is preliminary data.</text>
</comment>
<dbReference type="InterPro" id="IPR007197">
    <property type="entry name" value="rSAM"/>
</dbReference>
<organism evidence="12 13">
    <name type="scientific">Catenisphaera adipataccumulans</name>
    <dbReference type="NCBI Taxonomy" id="700500"/>
    <lineage>
        <taxon>Bacteria</taxon>
        <taxon>Bacillati</taxon>
        <taxon>Bacillota</taxon>
        <taxon>Erysipelotrichia</taxon>
        <taxon>Erysipelotrichales</taxon>
        <taxon>Erysipelotrichaceae</taxon>
        <taxon>Catenisphaera</taxon>
    </lineage>
</organism>
<keyword evidence="3" id="KW-0004">4Fe-4S</keyword>
<dbReference type="Pfam" id="PF00037">
    <property type="entry name" value="Fer4"/>
    <property type="match status" value="1"/>
</dbReference>
<comment type="cofactor">
    <cofactor evidence="1">
        <name>[4Fe-4S] cluster</name>
        <dbReference type="ChEBI" id="CHEBI:49883"/>
    </cofactor>
</comment>
<evidence type="ECO:0000256" key="3">
    <source>
        <dbReference type="ARBA" id="ARBA00022485"/>
    </source>
</evidence>
<proteinExistence type="inferred from homology"/>
<evidence type="ECO:0000259" key="11">
    <source>
        <dbReference type="PROSITE" id="PS51918"/>
    </source>
</evidence>
<dbReference type="Gene3D" id="3.20.20.70">
    <property type="entry name" value="Aldolase class I"/>
    <property type="match status" value="1"/>
</dbReference>
<evidence type="ECO:0000256" key="9">
    <source>
        <dbReference type="ARBA" id="ARBA00047365"/>
    </source>
</evidence>
<dbReference type="Gene3D" id="3.30.70.20">
    <property type="match status" value="1"/>
</dbReference>
<dbReference type="EMBL" id="JACHHK010000003">
    <property type="protein sequence ID" value="MBB5182804.1"/>
    <property type="molecule type" value="Genomic_DNA"/>
</dbReference>
<keyword evidence="4" id="KW-0949">S-adenosyl-L-methionine</keyword>
<dbReference type="PROSITE" id="PS51918">
    <property type="entry name" value="RADICAL_SAM"/>
    <property type="match status" value="1"/>
</dbReference>
<evidence type="ECO:0000256" key="2">
    <source>
        <dbReference type="ARBA" id="ARBA00009777"/>
    </source>
</evidence>
<keyword evidence="6 12" id="KW-0560">Oxidoreductase</keyword>
<evidence type="ECO:0000256" key="6">
    <source>
        <dbReference type="ARBA" id="ARBA00023002"/>
    </source>
</evidence>
<feature type="domain" description="4Fe-4S ferredoxin-type" evidence="10">
    <location>
        <begin position="46"/>
        <end position="77"/>
    </location>
</feature>
<evidence type="ECO:0000256" key="8">
    <source>
        <dbReference type="ARBA" id="ARBA00023014"/>
    </source>
</evidence>